<evidence type="ECO:0000259" key="15">
    <source>
        <dbReference type="Pfam" id="PF02687"/>
    </source>
</evidence>
<evidence type="ECO:0000256" key="12">
    <source>
        <dbReference type="PIRNR" id="PIRNR003097"/>
    </source>
</evidence>
<dbReference type="PANTHER" id="PTHR47755:SF1">
    <property type="entry name" value="CELL DIVISION PROTEIN FTSX"/>
    <property type="match status" value="1"/>
</dbReference>
<evidence type="ECO:0000256" key="1">
    <source>
        <dbReference type="ARBA" id="ARBA00004429"/>
    </source>
</evidence>
<proteinExistence type="inferred from homology"/>
<keyword evidence="18" id="KW-1185">Reference proteome</keyword>
<evidence type="ECO:0000256" key="10">
    <source>
        <dbReference type="ARBA" id="ARBA00023136"/>
    </source>
</evidence>
<evidence type="ECO:0000313" key="18">
    <source>
        <dbReference type="Proteomes" id="UP001595548"/>
    </source>
</evidence>
<feature type="domain" description="FtsX extracellular" evidence="16">
    <location>
        <begin position="96"/>
        <end position="176"/>
    </location>
</feature>
<evidence type="ECO:0000256" key="4">
    <source>
        <dbReference type="ARBA" id="ARBA00021907"/>
    </source>
</evidence>
<dbReference type="Pfam" id="PF18075">
    <property type="entry name" value="FtsX_ECD"/>
    <property type="match status" value="1"/>
</dbReference>
<protein>
    <recommendedName>
        <fullName evidence="4 12">Cell division protein FtsX</fullName>
    </recommendedName>
</protein>
<feature type="transmembrane region" description="Helical" evidence="14">
    <location>
        <begin position="209"/>
        <end position="229"/>
    </location>
</feature>
<dbReference type="InterPro" id="IPR040690">
    <property type="entry name" value="FtsX_ECD"/>
</dbReference>
<evidence type="ECO:0000256" key="11">
    <source>
        <dbReference type="ARBA" id="ARBA00023306"/>
    </source>
</evidence>
<accession>A0ABV7HTB5</accession>
<gene>
    <name evidence="17" type="primary">ftsX</name>
    <name evidence="17" type="ORF">ACFOEB_11495</name>
</gene>
<dbReference type="InterPro" id="IPR047590">
    <property type="entry name" value="FtsX_proteobact-type"/>
</dbReference>
<keyword evidence="9 14" id="KW-1133">Transmembrane helix</keyword>
<comment type="function">
    <text evidence="12">Part of the ABC transporter FtsEX involved in cellular division.</text>
</comment>
<comment type="subunit">
    <text evidence="3">Forms a membrane-associated complex with FtsE.</text>
</comment>
<feature type="compositionally biased region" description="Basic residues" evidence="13">
    <location>
        <begin position="1"/>
        <end position="10"/>
    </location>
</feature>
<feature type="domain" description="ABC3 transporter permease C-terminal" evidence="15">
    <location>
        <begin position="212"/>
        <end position="325"/>
    </location>
</feature>
<dbReference type="EMBL" id="JBHRTL010000007">
    <property type="protein sequence ID" value="MFC3155826.1"/>
    <property type="molecule type" value="Genomic_DNA"/>
</dbReference>
<dbReference type="PANTHER" id="PTHR47755">
    <property type="entry name" value="CELL DIVISION PROTEIN FTSX"/>
    <property type="match status" value="1"/>
</dbReference>
<comment type="similarity">
    <text evidence="2 12">Belongs to the ABC-4 integral membrane protein family. FtsX subfamily.</text>
</comment>
<evidence type="ECO:0000256" key="13">
    <source>
        <dbReference type="SAM" id="MobiDB-lite"/>
    </source>
</evidence>
<keyword evidence="7 12" id="KW-0132">Cell division</keyword>
<comment type="caution">
    <text evidence="17">The sequence shown here is derived from an EMBL/GenBank/DDBJ whole genome shotgun (WGS) entry which is preliminary data.</text>
</comment>
<evidence type="ECO:0000256" key="9">
    <source>
        <dbReference type="ARBA" id="ARBA00022989"/>
    </source>
</evidence>
<evidence type="ECO:0000256" key="6">
    <source>
        <dbReference type="ARBA" id="ARBA00022519"/>
    </source>
</evidence>
<evidence type="ECO:0000256" key="7">
    <source>
        <dbReference type="ARBA" id="ARBA00022618"/>
    </source>
</evidence>
<evidence type="ECO:0000256" key="3">
    <source>
        <dbReference type="ARBA" id="ARBA00011160"/>
    </source>
</evidence>
<evidence type="ECO:0000256" key="8">
    <source>
        <dbReference type="ARBA" id="ARBA00022692"/>
    </source>
</evidence>
<keyword evidence="10 12" id="KW-0472">Membrane</keyword>
<feature type="transmembrane region" description="Helical" evidence="14">
    <location>
        <begin position="62"/>
        <end position="81"/>
    </location>
</feature>
<dbReference type="RefSeq" id="WP_382416771.1">
    <property type="nucleotide sequence ID" value="NZ_AP031500.1"/>
</dbReference>
<dbReference type="NCBIfam" id="TIGR00439">
    <property type="entry name" value="FtsX_Gneg"/>
    <property type="match status" value="1"/>
</dbReference>
<evidence type="ECO:0000259" key="16">
    <source>
        <dbReference type="Pfam" id="PF18075"/>
    </source>
</evidence>
<sequence>MNRFHPKRKPAPTPRKPAPRPQGAIQSKAAWRHRLEAWQAHHSNCALESLLRLLRTPLQSTLTWLVVAIATALPATLYVALLNIESLGYHWQDSSQISVFIKPAAKTNAIDKWADTLRARSDISDVVYVSPEQALVEFKTYSGLGAVLDDLTENPLPPVLLVQPSTATTGAALESLLTELSSNGLSDDARLDMMWVKRLEQLVELASRGVFFLAALLALGLLLVVGNTIRLAIESRRDEILVVKLVGGTDAYVRRPFLYTGLWYGLGGGLIALLLLALGLAWLEAPVASLAELYQSEFSLSGLSLTHSLQLILAAGLIGLAGAWLAVGRHLAQIAPR</sequence>
<evidence type="ECO:0000256" key="2">
    <source>
        <dbReference type="ARBA" id="ARBA00007379"/>
    </source>
</evidence>
<comment type="subcellular location">
    <subcellularLocation>
        <location evidence="1">Cell inner membrane</location>
        <topology evidence="1">Multi-pass membrane protein</topology>
    </subcellularLocation>
</comment>
<evidence type="ECO:0000256" key="5">
    <source>
        <dbReference type="ARBA" id="ARBA00022475"/>
    </source>
</evidence>
<keyword evidence="11 12" id="KW-0131">Cell cycle</keyword>
<dbReference type="InterPro" id="IPR003838">
    <property type="entry name" value="ABC3_permease_C"/>
</dbReference>
<organism evidence="17 18">
    <name type="scientific">Gilvimarinus japonicus</name>
    <dbReference type="NCBI Taxonomy" id="1796469"/>
    <lineage>
        <taxon>Bacteria</taxon>
        <taxon>Pseudomonadati</taxon>
        <taxon>Pseudomonadota</taxon>
        <taxon>Gammaproteobacteria</taxon>
        <taxon>Cellvibrionales</taxon>
        <taxon>Cellvibrionaceae</taxon>
        <taxon>Gilvimarinus</taxon>
    </lineage>
</organism>
<reference evidence="18" key="1">
    <citation type="journal article" date="2019" name="Int. J. Syst. Evol. Microbiol.">
        <title>The Global Catalogue of Microorganisms (GCM) 10K type strain sequencing project: providing services to taxonomists for standard genome sequencing and annotation.</title>
        <authorList>
            <consortium name="The Broad Institute Genomics Platform"/>
            <consortium name="The Broad Institute Genome Sequencing Center for Infectious Disease"/>
            <person name="Wu L."/>
            <person name="Ma J."/>
        </authorList>
    </citation>
    <scope>NUCLEOTIDE SEQUENCE [LARGE SCALE GENOMIC DNA]</scope>
    <source>
        <strain evidence="18">KCTC 52141</strain>
    </source>
</reference>
<evidence type="ECO:0000313" key="17">
    <source>
        <dbReference type="EMBL" id="MFC3155826.1"/>
    </source>
</evidence>
<evidence type="ECO:0000256" key="14">
    <source>
        <dbReference type="SAM" id="Phobius"/>
    </source>
</evidence>
<feature type="compositionally biased region" description="Pro residues" evidence="13">
    <location>
        <begin position="11"/>
        <end position="20"/>
    </location>
</feature>
<dbReference type="PIRSF" id="PIRSF003097">
    <property type="entry name" value="FtsX"/>
    <property type="match status" value="1"/>
</dbReference>
<dbReference type="InterPro" id="IPR004513">
    <property type="entry name" value="FtsX"/>
</dbReference>
<dbReference type="Gene3D" id="3.30.70.3040">
    <property type="match status" value="1"/>
</dbReference>
<keyword evidence="5 12" id="KW-1003">Cell membrane</keyword>
<dbReference type="Proteomes" id="UP001595548">
    <property type="component" value="Unassembled WGS sequence"/>
</dbReference>
<keyword evidence="8 14" id="KW-0812">Transmembrane</keyword>
<feature type="region of interest" description="Disordered" evidence="13">
    <location>
        <begin position="1"/>
        <end position="25"/>
    </location>
</feature>
<feature type="transmembrane region" description="Helical" evidence="14">
    <location>
        <begin position="303"/>
        <end position="327"/>
    </location>
</feature>
<dbReference type="Pfam" id="PF02687">
    <property type="entry name" value="FtsX"/>
    <property type="match status" value="1"/>
</dbReference>
<keyword evidence="6 12" id="KW-0997">Cell inner membrane</keyword>
<name>A0ABV7HTB5_9GAMM</name>
<feature type="transmembrane region" description="Helical" evidence="14">
    <location>
        <begin position="262"/>
        <end position="283"/>
    </location>
</feature>